<feature type="region of interest" description="Disordered" evidence="2">
    <location>
        <begin position="1319"/>
        <end position="1339"/>
    </location>
</feature>
<feature type="region of interest" description="Disordered" evidence="2">
    <location>
        <begin position="1267"/>
        <end position="1305"/>
    </location>
</feature>
<evidence type="ECO:0000259" key="3">
    <source>
        <dbReference type="PROSITE" id="PS50089"/>
    </source>
</evidence>
<dbReference type="InterPro" id="IPR035979">
    <property type="entry name" value="RBD_domain_sf"/>
</dbReference>
<feature type="region of interest" description="Disordered" evidence="2">
    <location>
        <begin position="1"/>
        <end position="26"/>
    </location>
</feature>
<dbReference type="Gene3D" id="3.30.70.330">
    <property type="match status" value="1"/>
</dbReference>
<keyword evidence="1" id="KW-0479">Metal-binding</keyword>
<dbReference type="InterPro" id="IPR001841">
    <property type="entry name" value="Znf_RING"/>
</dbReference>
<dbReference type="Proteomes" id="UP000726737">
    <property type="component" value="Unassembled WGS sequence"/>
</dbReference>
<proteinExistence type="predicted"/>
<feature type="compositionally biased region" description="Polar residues" evidence="2">
    <location>
        <begin position="1136"/>
        <end position="1150"/>
    </location>
</feature>
<feature type="compositionally biased region" description="Low complexity" evidence="2">
    <location>
        <begin position="1126"/>
        <end position="1135"/>
    </location>
</feature>
<name>A0A9P6U8F7_9FUNG</name>
<gene>
    <name evidence="4" type="ORF">BG011_007562</name>
</gene>
<feature type="region of interest" description="Disordered" evidence="2">
    <location>
        <begin position="203"/>
        <end position="242"/>
    </location>
</feature>
<accession>A0A9P6U8F7</accession>
<keyword evidence="1" id="KW-0862">Zinc</keyword>
<feature type="compositionally biased region" description="Low complexity" evidence="2">
    <location>
        <begin position="561"/>
        <end position="574"/>
    </location>
</feature>
<keyword evidence="1" id="KW-0863">Zinc-finger</keyword>
<dbReference type="InterPro" id="IPR012677">
    <property type="entry name" value="Nucleotide-bd_a/b_plait_sf"/>
</dbReference>
<evidence type="ECO:0000313" key="5">
    <source>
        <dbReference type="Proteomes" id="UP000726737"/>
    </source>
</evidence>
<feature type="domain" description="RING-type" evidence="3">
    <location>
        <begin position="299"/>
        <end position="344"/>
    </location>
</feature>
<reference evidence="4" key="1">
    <citation type="journal article" date="2020" name="Fungal Divers.">
        <title>Resolving the Mortierellaceae phylogeny through synthesis of multi-gene phylogenetics and phylogenomics.</title>
        <authorList>
            <person name="Vandepol N."/>
            <person name="Liber J."/>
            <person name="Desiro A."/>
            <person name="Na H."/>
            <person name="Kennedy M."/>
            <person name="Barry K."/>
            <person name="Grigoriev I.V."/>
            <person name="Miller A.N."/>
            <person name="O'Donnell K."/>
            <person name="Stajich J.E."/>
            <person name="Bonito G."/>
        </authorList>
    </citation>
    <scope>NUCLEOTIDE SEQUENCE</scope>
    <source>
        <strain evidence="4">KOD948</strain>
    </source>
</reference>
<dbReference type="PROSITE" id="PS50089">
    <property type="entry name" value="ZF_RING_2"/>
    <property type="match status" value="1"/>
</dbReference>
<dbReference type="EMBL" id="JAAAJA010000059">
    <property type="protein sequence ID" value="KAG0264002.1"/>
    <property type="molecule type" value="Genomic_DNA"/>
</dbReference>
<organism evidence="4 5">
    <name type="scientific">Mortierella polycephala</name>
    <dbReference type="NCBI Taxonomy" id="41804"/>
    <lineage>
        <taxon>Eukaryota</taxon>
        <taxon>Fungi</taxon>
        <taxon>Fungi incertae sedis</taxon>
        <taxon>Mucoromycota</taxon>
        <taxon>Mortierellomycotina</taxon>
        <taxon>Mortierellomycetes</taxon>
        <taxon>Mortierellales</taxon>
        <taxon>Mortierellaceae</taxon>
        <taxon>Mortierella</taxon>
    </lineage>
</organism>
<evidence type="ECO:0000256" key="1">
    <source>
        <dbReference type="PROSITE-ProRule" id="PRU00175"/>
    </source>
</evidence>
<sequence>MAAAQTPNVPAHGGNGKEGMEWDKDLTFTASVSQDESSLSFLQPASTVQQYSFLRQNAPGELLSGSSSRRNSRILPNPIQPPSASHGSKNSVDESDHMDRDQQQPFFMCAKGVKTGSDPEVNSNEQLSTSSSFSMQSNQGLLQHGGFVPGFNIWTSEEKHSAPAAKDGFYISGMYDILSPRRRSESILQELSADDLGMITFNPATSNSTSVLPTSSSSSTRSASPPDSSDSSGQPSSTVFGEDLLDHDEDSAKDDCLSSQQQFGTSEVCRPNFAAAYHHSDTSTTTIGAREGGDLNDICGLCGLQVANVLLGSCGHRVCAVCHQYEKHRSMRLFQSATPPCPFCIHGVAPTSLPQSSNTTLTQSESIKQQRHSSFPPLPRQPYSVQSHPMHQQQSTPSRQKQIPQTFGNIIPGDVDNELTKSRQQNNIFPVYGAAHATAFLRSTSTQHPNSATSATSTKSLGLNVGNHARHQELASGLLTLKSSNSGSNAKHQQHSYSSGRNQYISNVQNMAMFLNQDQQYEIINNNATTVGQPGLMAPMVDTWNKCISGTDRSSQRLSYPQQQQIPYQPQNQQKRGTQSHGLQAHYSNINDGMVSNLSSAMAFSFSILPNLPPALPPITPRTEAISWAVVRVTNIPWDISLHDMFTFFNGFPCPPEHLLPQNVHILMERGTGKTINSAFVELALTPHQAGMVAEARNLKVLKGRVVTVELSSQDELMRNVFPKWVGQFVNGEPVVPGERLNHLIAAAEKGSGGRSETTTDIHQDPNGQAGSNGKRDSSLDISIPGMLPIGSSGSNGIIPAAYTPPFVSREEINALLVVCRNYKLHFSRKCAERPFENILTILSKYPWHQPYRVLPLHRDHVFELLKLAIESLRQHLRKEYNTIHPTLLTRMVRCAILTPAFTERQKAMVLTVAGCDCPDDIVGWMSPQAPADVESGSDSVDTGTIINKEETVSQVVQDKKEKRQELAEADIQIEVLGISDASVPESTTDYHEPKPTNGDCSAPGIDVTVVDTKQIFVAETHCETAVKSRSQSLMVATTNAPSAAVLVQPHDGISKPDKLQAPVVIKLTSSSAPFKSGSHKLTLAPSYAAAVVQDASVPNVLPNYYSGKMPKSFCALANHTDVVASSAGSGSDSTLSKASPTNTKRSHIPLQQQLVARSLSTSGFSSTVASAVTPHANIGMVPYVSQSHQATNERKVEEVPVAPNVGSVAAKSCEDSMPTTQQHGTQPIPNNVGCTETLPWLTMPAVMAKTASSSSIASLSSAPSTTTALSIHSPDFPPSPSLQSLTSGPMPVTDLNGKEERSKSESILDAIKTITQSTPRLSKSSAVHQVGSTLSPSSPLNSLAMGVQSNAGFRFGHKQQRRETGEAL</sequence>
<feature type="region of interest" description="Disordered" evidence="2">
    <location>
        <begin position="1126"/>
        <end position="1150"/>
    </location>
</feature>
<keyword evidence="5" id="KW-1185">Reference proteome</keyword>
<feature type="region of interest" description="Disordered" evidence="2">
    <location>
        <begin position="984"/>
        <end position="1003"/>
    </location>
</feature>
<evidence type="ECO:0000313" key="4">
    <source>
        <dbReference type="EMBL" id="KAG0264002.1"/>
    </source>
</evidence>
<dbReference type="OrthoDB" id="336240at2759"/>
<dbReference type="CDD" id="cd12254">
    <property type="entry name" value="RRM_hnRNPH_ESRPs_RBM12_like"/>
    <property type="match status" value="1"/>
</dbReference>
<feature type="region of interest" description="Disordered" evidence="2">
    <location>
        <begin position="354"/>
        <end position="408"/>
    </location>
</feature>
<feature type="region of interest" description="Disordered" evidence="2">
    <location>
        <begin position="112"/>
        <end position="131"/>
    </location>
</feature>
<protein>
    <recommendedName>
        <fullName evidence="3">RING-type domain-containing protein</fullName>
    </recommendedName>
</protein>
<dbReference type="GO" id="GO:0008270">
    <property type="term" value="F:zinc ion binding"/>
    <property type="evidence" value="ECO:0007669"/>
    <property type="project" value="UniProtKB-KW"/>
</dbReference>
<dbReference type="GO" id="GO:0003676">
    <property type="term" value="F:nucleic acid binding"/>
    <property type="evidence" value="ECO:0007669"/>
    <property type="project" value="InterPro"/>
</dbReference>
<dbReference type="SUPFAM" id="SSF54928">
    <property type="entry name" value="RNA-binding domain, RBD"/>
    <property type="match status" value="1"/>
</dbReference>
<feature type="compositionally biased region" description="Polar residues" evidence="2">
    <location>
        <begin position="354"/>
        <end position="367"/>
    </location>
</feature>
<comment type="caution">
    <text evidence="4">The sequence shown here is derived from an EMBL/GenBank/DDBJ whole genome shotgun (WGS) entry which is preliminary data.</text>
</comment>
<feature type="region of interest" description="Disordered" evidence="2">
    <location>
        <begin position="749"/>
        <end position="778"/>
    </location>
</feature>
<feature type="region of interest" description="Disordered" evidence="2">
    <location>
        <begin position="60"/>
        <end position="99"/>
    </location>
</feature>
<feature type="region of interest" description="Disordered" evidence="2">
    <location>
        <begin position="552"/>
        <end position="582"/>
    </location>
</feature>
<evidence type="ECO:0000256" key="2">
    <source>
        <dbReference type="SAM" id="MobiDB-lite"/>
    </source>
</evidence>
<feature type="compositionally biased region" description="Polar residues" evidence="2">
    <location>
        <begin position="383"/>
        <end position="408"/>
    </location>
</feature>
<feature type="compositionally biased region" description="Polar residues" evidence="2">
    <location>
        <begin position="1319"/>
        <end position="1332"/>
    </location>
</feature>
<feature type="compositionally biased region" description="Low complexity" evidence="2">
    <location>
        <begin position="205"/>
        <end position="238"/>
    </location>
</feature>